<dbReference type="SUPFAM" id="SSF51735">
    <property type="entry name" value="NAD(P)-binding Rossmann-fold domains"/>
    <property type="match status" value="1"/>
</dbReference>
<dbReference type="InterPro" id="IPR020904">
    <property type="entry name" value="Sc_DH/Rdtase_CS"/>
</dbReference>
<proteinExistence type="inferred from homology"/>
<dbReference type="PROSITE" id="PS00061">
    <property type="entry name" value="ADH_SHORT"/>
    <property type="match status" value="1"/>
</dbReference>
<sequence>MSSMTGLIGVPYAAPYSSTKHAVIGLTKSTALEYATEEQAAAMHPLKRLGKCVDVAKAVNFLLENDFITGGAICADGGITAP</sequence>
<keyword evidence="5" id="KW-1185">Reference proteome</keyword>
<dbReference type="Proteomes" id="UP001341245">
    <property type="component" value="Unassembled WGS sequence"/>
</dbReference>
<protein>
    <recommendedName>
        <fullName evidence="6">NAD(P)-binding protein</fullName>
    </recommendedName>
</protein>
<evidence type="ECO:0000256" key="3">
    <source>
        <dbReference type="ARBA" id="ARBA00023002"/>
    </source>
</evidence>
<gene>
    <name evidence="4" type="ORF">QM012_007575</name>
</gene>
<evidence type="ECO:0000313" key="4">
    <source>
        <dbReference type="EMBL" id="KAK6005933.1"/>
    </source>
</evidence>
<evidence type="ECO:0000256" key="2">
    <source>
        <dbReference type="ARBA" id="ARBA00022857"/>
    </source>
</evidence>
<organism evidence="4 5">
    <name type="scientific">Aureobasidium pullulans</name>
    <name type="common">Black yeast</name>
    <name type="synonym">Pullularia pullulans</name>
    <dbReference type="NCBI Taxonomy" id="5580"/>
    <lineage>
        <taxon>Eukaryota</taxon>
        <taxon>Fungi</taxon>
        <taxon>Dikarya</taxon>
        <taxon>Ascomycota</taxon>
        <taxon>Pezizomycotina</taxon>
        <taxon>Dothideomycetes</taxon>
        <taxon>Dothideomycetidae</taxon>
        <taxon>Dothideales</taxon>
        <taxon>Saccotheciaceae</taxon>
        <taxon>Aureobasidium</taxon>
    </lineage>
</organism>
<dbReference type="EMBL" id="JASGXD010000005">
    <property type="protein sequence ID" value="KAK6005933.1"/>
    <property type="molecule type" value="Genomic_DNA"/>
</dbReference>
<comment type="similarity">
    <text evidence="1">Belongs to the short-chain dehydrogenases/reductases (SDR) family.</text>
</comment>
<dbReference type="InterPro" id="IPR036291">
    <property type="entry name" value="NAD(P)-bd_dom_sf"/>
</dbReference>
<reference evidence="4 5" key="1">
    <citation type="submission" date="2023-11" db="EMBL/GenBank/DDBJ databases">
        <title>Draft genome sequence and annotation of the polyextremotolerant black yeast-like fungus Aureobasidium pullulans NRRL 62042.</title>
        <authorList>
            <person name="Dielentheis-Frenken M.R.E."/>
            <person name="Wibberg D."/>
            <person name="Blank L.M."/>
            <person name="Tiso T."/>
        </authorList>
    </citation>
    <scope>NUCLEOTIDE SEQUENCE [LARGE SCALE GENOMIC DNA]</scope>
    <source>
        <strain evidence="4 5">NRRL 62042</strain>
    </source>
</reference>
<evidence type="ECO:0000256" key="1">
    <source>
        <dbReference type="ARBA" id="ARBA00006484"/>
    </source>
</evidence>
<accession>A0ABR0TNB2</accession>
<dbReference type="Pfam" id="PF00106">
    <property type="entry name" value="adh_short"/>
    <property type="match status" value="1"/>
</dbReference>
<dbReference type="Gene3D" id="3.40.50.720">
    <property type="entry name" value="NAD(P)-binding Rossmann-like Domain"/>
    <property type="match status" value="1"/>
</dbReference>
<evidence type="ECO:0008006" key="6">
    <source>
        <dbReference type="Google" id="ProtNLM"/>
    </source>
</evidence>
<dbReference type="InterPro" id="IPR002347">
    <property type="entry name" value="SDR_fam"/>
</dbReference>
<keyword evidence="3" id="KW-0560">Oxidoreductase</keyword>
<dbReference type="PANTHER" id="PTHR24321">
    <property type="entry name" value="DEHYDROGENASES, SHORT CHAIN"/>
    <property type="match status" value="1"/>
</dbReference>
<dbReference type="PANTHER" id="PTHR24321:SF11">
    <property type="entry name" value="BLR0893 PROTEIN"/>
    <property type="match status" value="1"/>
</dbReference>
<name>A0ABR0TNB2_AURPU</name>
<keyword evidence="2" id="KW-0521">NADP</keyword>
<comment type="caution">
    <text evidence="4">The sequence shown here is derived from an EMBL/GenBank/DDBJ whole genome shotgun (WGS) entry which is preliminary data.</text>
</comment>
<evidence type="ECO:0000313" key="5">
    <source>
        <dbReference type="Proteomes" id="UP001341245"/>
    </source>
</evidence>